<dbReference type="Gene3D" id="3.30.1460.10">
    <property type="match status" value="1"/>
</dbReference>
<protein>
    <submittedName>
        <fullName evidence="1">Uncharacterized protein</fullName>
    </submittedName>
</protein>
<proteinExistence type="predicted"/>
<evidence type="ECO:0000313" key="4">
    <source>
        <dbReference type="Proteomes" id="UP000231878"/>
    </source>
</evidence>
<dbReference type="GeneID" id="93063697"/>
<reference evidence="2 4" key="2">
    <citation type="submission" date="2017-11" db="EMBL/GenBank/DDBJ databases">
        <title>Molecular characterization of Burkholderia pseudomallei and closely related isolates from Vietnam.</title>
        <authorList>
            <person name="Ustinov D.V."/>
            <person name="Antonov A.S."/>
            <person name="Avdusheva E.F."/>
            <person name="Shpak I.M."/>
            <person name="Zakharova I.B."/>
            <person name="Thi L.A."/>
            <person name="Teteryatnikova N."/>
            <person name="Lopasteyskaya Y.A."/>
            <person name="Kuzyutina J.A."/>
            <person name="Ngo T.N."/>
            <person name="Victorov D.V."/>
        </authorList>
    </citation>
    <scope>NUCLEOTIDE SEQUENCE [LARGE SCALE GENOMIC DNA]</scope>
    <source>
        <strain evidence="2 4">V1512</strain>
    </source>
</reference>
<dbReference type="Proteomes" id="UP000030475">
    <property type="component" value="Unassembled WGS sequence"/>
</dbReference>
<gene>
    <name evidence="2" type="ORF">CWD88_30180</name>
    <name evidence="1" type="ORF">Y036_6350</name>
</gene>
<dbReference type="AlphaFoldDB" id="A0A069BDY7"/>
<organism evidence="1 3">
    <name type="scientific">Burkholderia pseudomallei</name>
    <name type="common">Pseudomonas pseudomallei</name>
    <dbReference type="NCBI Taxonomy" id="28450"/>
    <lineage>
        <taxon>Bacteria</taxon>
        <taxon>Pseudomonadati</taxon>
        <taxon>Pseudomonadota</taxon>
        <taxon>Betaproteobacteria</taxon>
        <taxon>Burkholderiales</taxon>
        <taxon>Burkholderiaceae</taxon>
        <taxon>Burkholderia</taxon>
        <taxon>pseudomallei group</taxon>
    </lineage>
</organism>
<comment type="caution">
    <text evidence="1">The sequence shown here is derived from an EMBL/GenBank/DDBJ whole genome shotgun (WGS) entry which is preliminary data.</text>
</comment>
<dbReference type="GO" id="GO:0030254">
    <property type="term" value="P:protein secretion by the type III secretion system"/>
    <property type="evidence" value="ECO:0007669"/>
    <property type="project" value="InterPro"/>
</dbReference>
<evidence type="ECO:0000313" key="3">
    <source>
        <dbReference type="Proteomes" id="UP000030475"/>
    </source>
</evidence>
<evidence type="ECO:0000313" key="2">
    <source>
        <dbReference type="EMBL" id="PJO62660.1"/>
    </source>
</evidence>
<name>A0A069BDY7_BURPE</name>
<reference evidence="1 3" key="1">
    <citation type="submission" date="2014-08" db="EMBL/GenBank/DDBJ databases">
        <authorList>
            <person name="Bunnell A."/>
            <person name="Chain P.S."/>
            <person name="Chertkov O."/>
            <person name="Currie B.J."/>
            <person name="Daligault H.E."/>
            <person name="Davenport K.W."/>
            <person name="Davis C."/>
            <person name="Gleasner C.D."/>
            <person name="Johnson S.L."/>
            <person name="Kaestli M."/>
            <person name="Koren S."/>
            <person name="Kunde Y.A."/>
            <person name="Mayo M."/>
            <person name="McMurry K.K."/>
            <person name="Price E.P."/>
            <person name="Reitenga K.G."/>
            <person name="Robison R."/>
            <person name="Rosovitz M.J."/>
            <person name="Sarovich D.S."/>
            <person name="Teshima H."/>
        </authorList>
    </citation>
    <scope>NUCLEOTIDE SEQUENCE [LARGE SCALE GENOMIC DNA]</scope>
    <source>
        <strain evidence="1 3">MSHR44</strain>
    </source>
</reference>
<dbReference type="InterPro" id="IPR010261">
    <property type="entry name" value="Tir_chaperone"/>
</dbReference>
<accession>A0A069BDY7</accession>
<dbReference type="RefSeq" id="WP_004551886.1">
    <property type="nucleotide sequence ID" value="NZ_AP028072.1"/>
</dbReference>
<sequence length="147" mass="16579">MATQDIYCALVNEWFQHLGLEKTKDTSSKPVTINVDDRFDVHCCLASNEKMLMIAEWPALNLTEVTLAKALKENQPASQAMQPNIALRDDKYWQCWIDIPINGCGLPELMEGFRLVTQYADRLLDGISEDGGASAVNSFRSKHSFRL</sequence>
<dbReference type="SUPFAM" id="SSF69635">
    <property type="entry name" value="Type III secretory system chaperone-like"/>
    <property type="match status" value="1"/>
</dbReference>
<dbReference type="KEGG" id="but:X994_5600"/>
<dbReference type="EMBL" id="PHRB01000042">
    <property type="protein sequence ID" value="PJO62660.1"/>
    <property type="molecule type" value="Genomic_DNA"/>
</dbReference>
<dbReference type="Pfam" id="PF05932">
    <property type="entry name" value="CesT"/>
    <property type="match status" value="1"/>
</dbReference>
<dbReference type="EMBL" id="JQIM01000006">
    <property type="protein sequence ID" value="KGX20348.1"/>
    <property type="molecule type" value="Genomic_DNA"/>
</dbReference>
<dbReference type="Proteomes" id="UP000231878">
    <property type="component" value="Unassembled WGS sequence"/>
</dbReference>
<evidence type="ECO:0000313" key="1">
    <source>
        <dbReference type="EMBL" id="KGX20348.1"/>
    </source>
</evidence>